<evidence type="ECO:0000313" key="3">
    <source>
        <dbReference type="Proteomes" id="UP001221686"/>
    </source>
</evidence>
<protein>
    <submittedName>
        <fullName evidence="2">SPASM domain-containing protein</fullName>
    </submittedName>
</protein>
<organism evidence="2 3">
    <name type="scientific">Nannocystis bainbridge</name>
    <dbReference type="NCBI Taxonomy" id="2995303"/>
    <lineage>
        <taxon>Bacteria</taxon>
        <taxon>Pseudomonadati</taxon>
        <taxon>Myxococcota</taxon>
        <taxon>Polyangia</taxon>
        <taxon>Nannocystales</taxon>
        <taxon>Nannocystaceae</taxon>
        <taxon>Nannocystis</taxon>
    </lineage>
</organism>
<name>A0ABT5DZT3_9BACT</name>
<keyword evidence="3" id="KW-1185">Reference proteome</keyword>
<dbReference type="Pfam" id="PF13186">
    <property type="entry name" value="SPASM"/>
    <property type="match status" value="1"/>
</dbReference>
<dbReference type="CDD" id="cd21109">
    <property type="entry name" value="SPASM"/>
    <property type="match status" value="1"/>
</dbReference>
<feature type="domain" description="4Fe4S-binding SPASM" evidence="1">
    <location>
        <begin position="268"/>
        <end position="336"/>
    </location>
</feature>
<accession>A0ABT5DZT3</accession>
<dbReference type="InterPro" id="IPR023885">
    <property type="entry name" value="4Fe4S-binding_SPASM_dom"/>
</dbReference>
<dbReference type="InterPro" id="IPR013785">
    <property type="entry name" value="Aldolase_TIM"/>
</dbReference>
<dbReference type="PANTHER" id="PTHR11228:SF7">
    <property type="entry name" value="PQQA PEPTIDE CYCLASE"/>
    <property type="match status" value="1"/>
</dbReference>
<proteinExistence type="predicted"/>
<dbReference type="RefSeq" id="WP_272087653.1">
    <property type="nucleotide sequence ID" value="NZ_JAQNDL010000002.1"/>
</dbReference>
<evidence type="ECO:0000313" key="2">
    <source>
        <dbReference type="EMBL" id="MDC0719142.1"/>
    </source>
</evidence>
<comment type="caution">
    <text evidence="2">The sequence shown here is derived from an EMBL/GenBank/DDBJ whole genome shotgun (WGS) entry which is preliminary data.</text>
</comment>
<dbReference type="Gene3D" id="3.20.20.70">
    <property type="entry name" value="Aldolase class I"/>
    <property type="match status" value="1"/>
</dbReference>
<gene>
    <name evidence="2" type="ORF">POL25_19710</name>
</gene>
<dbReference type="EMBL" id="JAQNDL010000002">
    <property type="protein sequence ID" value="MDC0719142.1"/>
    <property type="molecule type" value="Genomic_DNA"/>
</dbReference>
<sequence>MTGVAPADGLLARARRMVARSPTAVALAEQVYRSPRLQRTPVFRRFVHQRVAGAEAAVQAGAPPLLWLETVSLGKGRGARCDPSTMAEVMAMDLFRRLVDEASAWGVDSVGLSIHGEPMIDARWIERLQYVRMAGMTYRFSSDASMLTPALAATMLELGGWAEVEFSVQGRSKPVHEATMPPRPRDLVHANIEQFLALRRAHVGEVPQVTVSCVTLAEDELPEFVRYWRPRVDRVRAGWPGEAQQTDRSVPVRGHLPVVDDAGPQMPCPAPWRKMYVYADGRVSPCSEDAALRELILGDANAQTLRQIFHGPAYAGLRERHREERRHEHRICGGCHVNPPWI</sequence>
<dbReference type="SUPFAM" id="SSF102114">
    <property type="entry name" value="Radical SAM enzymes"/>
    <property type="match status" value="1"/>
</dbReference>
<dbReference type="Proteomes" id="UP001221686">
    <property type="component" value="Unassembled WGS sequence"/>
</dbReference>
<reference evidence="2 3" key="1">
    <citation type="submission" date="2022-11" db="EMBL/GenBank/DDBJ databases">
        <title>Minimal conservation of predation-associated metabolite biosynthetic gene clusters underscores biosynthetic potential of Myxococcota including descriptions for ten novel species: Archangium lansinium sp. nov., Myxococcus landrumus sp. nov., Nannocystis bai.</title>
        <authorList>
            <person name="Ahearne A."/>
            <person name="Stevens C."/>
            <person name="Dowd S."/>
        </authorList>
    </citation>
    <scope>NUCLEOTIDE SEQUENCE [LARGE SCALE GENOMIC DNA]</scope>
    <source>
        <strain evidence="2 3">BB15-2</strain>
    </source>
</reference>
<dbReference type="InterPro" id="IPR050377">
    <property type="entry name" value="Radical_SAM_PqqE_MftC-like"/>
</dbReference>
<evidence type="ECO:0000259" key="1">
    <source>
        <dbReference type="Pfam" id="PF13186"/>
    </source>
</evidence>
<dbReference type="InterPro" id="IPR058240">
    <property type="entry name" value="rSAM_sf"/>
</dbReference>
<dbReference type="PANTHER" id="PTHR11228">
    <property type="entry name" value="RADICAL SAM DOMAIN PROTEIN"/>
    <property type="match status" value="1"/>
</dbReference>